<comment type="caution">
    <text evidence="3">The sequence shown here is derived from an EMBL/GenBank/DDBJ whole genome shotgun (WGS) entry which is preliminary data.</text>
</comment>
<feature type="region of interest" description="Disordered" evidence="1">
    <location>
        <begin position="59"/>
        <end position="84"/>
    </location>
</feature>
<organism evidence="3 4">
    <name type="scientific">Saccharopolyspora rosea</name>
    <dbReference type="NCBI Taxonomy" id="524884"/>
    <lineage>
        <taxon>Bacteria</taxon>
        <taxon>Bacillati</taxon>
        <taxon>Actinomycetota</taxon>
        <taxon>Actinomycetes</taxon>
        <taxon>Pseudonocardiales</taxon>
        <taxon>Pseudonocardiaceae</taxon>
        <taxon>Saccharopolyspora</taxon>
    </lineage>
</organism>
<dbReference type="RefSeq" id="WP_263250858.1">
    <property type="nucleotide sequence ID" value="NZ_BAABLT010000033.1"/>
</dbReference>
<proteinExistence type="predicted"/>
<feature type="domain" description="SH3b" evidence="2">
    <location>
        <begin position="43"/>
        <end position="116"/>
    </location>
</feature>
<evidence type="ECO:0000313" key="3">
    <source>
        <dbReference type="EMBL" id="MFD0919017.1"/>
    </source>
</evidence>
<keyword evidence="4" id="KW-1185">Reference proteome</keyword>
<dbReference type="InterPro" id="IPR003646">
    <property type="entry name" value="SH3-like_bac-type"/>
</dbReference>
<dbReference type="Gene3D" id="2.30.30.40">
    <property type="entry name" value="SH3 Domains"/>
    <property type="match status" value="1"/>
</dbReference>
<sequence length="116" mass="12036">MRSVRNALLAGIIAVLLPVHGLTSQVLTVAMELKNSLVRGMSEASGDFSEPGIRIRSAPGTAAAVRGTGNPGDRIRVRGRSAGPAVTCPNGSANSEWVEITDRRTGVSGFVSACYL</sequence>
<gene>
    <name evidence="3" type="ORF">ACFQ16_04595</name>
</gene>
<dbReference type="Proteomes" id="UP001597018">
    <property type="component" value="Unassembled WGS sequence"/>
</dbReference>
<reference evidence="4" key="1">
    <citation type="journal article" date="2019" name="Int. J. Syst. Evol. Microbiol.">
        <title>The Global Catalogue of Microorganisms (GCM) 10K type strain sequencing project: providing services to taxonomists for standard genome sequencing and annotation.</title>
        <authorList>
            <consortium name="The Broad Institute Genomics Platform"/>
            <consortium name="The Broad Institute Genome Sequencing Center for Infectious Disease"/>
            <person name="Wu L."/>
            <person name="Ma J."/>
        </authorList>
    </citation>
    <scope>NUCLEOTIDE SEQUENCE [LARGE SCALE GENOMIC DNA]</scope>
    <source>
        <strain evidence="4">CCUG 56401</strain>
    </source>
</reference>
<evidence type="ECO:0000313" key="4">
    <source>
        <dbReference type="Proteomes" id="UP001597018"/>
    </source>
</evidence>
<name>A0ABW3FRY1_9PSEU</name>
<evidence type="ECO:0000259" key="2">
    <source>
        <dbReference type="PROSITE" id="PS51781"/>
    </source>
</evidence>
<dbReference type="PROSITE" id="PS51781">
    <property type="entry name" value="SH3B"/>
    <property type="match status" value="1"/>
</dbReference>
<evidence type="ECO:0000256" key="1">
    <source>
        <dbReference type="SAM" id="MobiDB-lite"/>
    </source>
</evidence>
<dbReference type="EMBL" id="JBHTIW010000002">
    <property type="protein sequence ID" value="MFD0919017.1"/>
    <property type="molecule type" value="Genomic_DNA"/>
</dbReference>
<protein>
    <submittedName>
        <fullName evidence="3">SH3 domain-containing protein</fullName>
    </submittedName>
</protein>
<dbReference type="Pfam" id="PF08239">
    <property type="entry name" value="SH3_3"/>
    <property type="match status" value="1"/>
</dbReference>
<accession>A0ABW3FRY1</accession>